<accession>A0A8S1PXJ1</accession>
<dbReference type="Pfam" id="PF01636">
    <property type="entry name" value="APH"/>
    <property type="match status" value="1"/>
</dbReference>
<evidence type="ECO:0000256" key="7">
    <source>
        <dbReference type="ARBA" id="ARBA00023098"/>
    </source>
</evidence>
<name>A0A8S1PXJ1_PARPR</name>
<evidence type="ECO:0000256" key="4">
    <source>
        <dbReference type="ARBA" id="ARBA00011738"/>
    </source>
</evidence>
<feature type="domain" description="Aminoglycoside phosphotransferase" evidence="19">
    <location>
        <begin position="77"/>
        <end position="256"/>
    </location>
</feature>
<evidence type="ECO:0000259" key="20">
    <source>
        <dbReference type="Pfam" id="PF02770"/>
    </source>
</evidence>
<dbReference type="GO" id="GO:0031966">
    <property type="term" value="C:mitochondrial membrane"/>
    <property type="evidence" value="ECO:0007669"/>
    <property type="project" value="UniProtKB-SubCell"/>
</dbReference>
<reference evidence="22" key="1">
    <citation type="submission" date="2021-01" db="EMBL/GenBank/DDBJ databases">
        <authorList>
            <consortium name="Genoscope - CEA"/>
            <person name="William W."/>
        </authorList>
    </citation>
    <scope>NUCLEOTIDE SEQUENCE</scope>
</reference>
<dbReference type="PANTHER" id="PTHR48083:SF13">
    <property type="entry name" value="ACYL-COA DEHYDROGENASE FAMILY MEMBER 11"/>
    <property type="match status" value="1"/>
</dbReference>
<gene>
    <name evidence="22" type="ORF">PPRIM_AZ9-3.1.T1350113</name>
</gene>
<organism evidence="22 23">
    <name type="scientific">Paramecium primaurelia</name>
    <dbReference type="NCBI Taxonomy" id="5886"/>
    <lineage>
        <taxon>Eukaryota</taxon>
        <taxon>Sar</taxon>
        <taxon>Alveolata</taxon>
        <taxon>Ciliophora</taxon>
        <taxon>Intramacronucleata</taxon>
        <taxon>Oligohymenophorea</taxon>
        <taxon>Peniculida</taxon>
        <taxon>Parameciidae</taxon>
        <taxon>Paramecium</taxon>
    </lineage>
</organism>
<comment type="subcellular location">
    <subcellularLocation>
        <location evidence="2">Mitochondrion membrane</location>
    </subcellularLocation>
    <subcellularLocation>
        <location evidence="1">Peroxisome</location>
    </subcellularLocation>
</comment>
<evidence type="ECO:0000256" key="8">
    <source>
        <dbReference type="ARBA" id="ARBA00023136"/>
    </source>
</evidence>
<evidence type="ECO:0000259" key="19">
    <source>
        <dbReference type="Pfam" id="PF01636"/>
    </source>
</evidence>
<dbReference type="GO" id="GO:0005777">
    <property type="term" value="C:peroxisome"/>
    <property type="evidence" value="ECO:0007669"/>
    <property type="project" value="UniProtKB-SubCell"/>
</dbReference>
<evidence type="ECO:0000256" key="17">
    <source>
        <dbReference type="ARBA" id="ARBA00049140"/>
    </source>
</evidence>
<proteinExistence type="predicted"/>
<feature type="domain" description="Acyl-CoA dehydrogenase/oxidase N-terminal" evidence="21">
    <location>
        <begin position="377"/>
        <end position="490"/>
    </location>
</feature>
<evidence type="ECO:0000256" key="9">
    <source>
        <dbReference type="ARBA" id="ARBA00023140"/>
    </source>
</evidence>
<evidence type="ECO:0000256" key="5">
    <source>
        <dbReference type="ARBA" id="ARBA00022630"/>
    </source>
</evidence>
<dbReference type="PANTHER" id="PTHR48083">
    <property type="entry name" value="MEDIUM-CHAIN SPECIFIC ACYL-COA DEHYDROGENASE, MITOCHONDRIAL-RELATED"/>
    <property type="match status" value="1"/>
</dbReference>
<sequence length="781" mass="88687">MSISEVQHQLNLTSYLNQQATVSVFLGVKEIQIDQVQQLVTNTYKLTFKNSNKKIILHTKSNNPQVIGNQLEKDYLIAQKLSAANMPVPKTLFYCGDQSIVGVPFYATEYVEGRLFNDKKLLSVSQTEKKLLFQEVSKALAHLHSISLNYLGLGELESQTSQYQTQNKKLYNLYKLHETKISTNVEDLLYWLPLNTPVKSELDNLCLIHGDFSLSKVVFHPTEPKVLAILDWQQAQLGNAFIDLASFVSPYYIPYSNGQHQVDGWFGIEEIIGQPNLQDVLQAYFTIRSSKTIPDIKYQLIMSILKQSIDQQILYKQTKEEKYQDNSHFLSKAGYEIILRMTEGDPFGIKMRATNDGQLWSNWPVSERCKSYYYRIKDFMRDEIFPVEKTILDKARAIPTTVQNKPILEVEELQRKAKAAGLWNLFISDPMYGKGLTNLEYVFLSELMGLSYLAHEIFNCFAPETGNIKLLIAYGTPYQKEKYLKPLLEGQCKSFFAMTEKNVPSSDPNNFQCTITPTEGGFILNGGKWFVSSAPDERAIFGIVMGKSSPDMSNPIESQSMILVDMNNPKIKIIRQFPVFGFYDIPHGYSEVEFDNAFIPQENLLGQLGGAFKMAQGRLLGGRLHHCVRQVGLTRRCLDLMMSRSEKRIIFKQSLKDNAAFQERLGDLEIAFQSCRLLSLNAGLLLDSAGSRHLHTFMAVSECKAHIPKACQYIIDQCVQAFGAEGVTEEQPLALAFRFARAIRFMDGPCEVHLRQVSRFAYGNHLFNDLNNAQGYGLAKL</sequence>
<feature type="domain" description="Acyl-CoA dehydrogenase/oxidase C-terminal" evidence="18">
    <location>
        <begin position="612"/>
        <end position="760"/>
    </location>
</feature>
<evidence type="ECO:0000256" key="16">
    <source>
        <dbReference type="ARBA" id="ARBA00048399"/>
    </source>
</evidence>
<dbReference type="Pfam" id="PF00441">
    <property type="entry name" value="Acyl-CoA_dh_1"/>
    <property type="match status" value="1"/>
</dbReference>
<dbReference type="InterPro" id="IPR013786">
    <property type="entry name" value="AcylCoA_DH/ox_N"/>
</dbReference>
<comment type="catalytic activity">
    <reaction evidence="17">
        <text>eicosanoyl-CoA + oxidized [electron-transfer flavoprotein] + H(+) = (2E)-eicosenoyl-CoA + reduced [electron-transfer flavoprotein]</text>
        <dbReference type="Rhea" id="RHEA:47236"/>
        <dbReference type="Rhea" id="RHEA-COMP:10685"/>
        <dbReference type="Rhea" id="RHEA-COMP:10686"/>
        <dbReference type="ChEBI" id="CHEBI:15378"/>
        <dbReference type="ChEBI" id="CHEBI:57380"/>
        <dbReference type="ChEBI" id="CHEBI:57692"/>
        <dbReference type="ChEBI" id="CHEBI:58307"/>
        <dbReference type="ChEBI" id="CHEBI:74691"/>
    </reaction>
    <physiologicalReaction direction="left-to-right" evidence="17">
        <dbReference type="Rhea" id="RHEA:47237"/>
    </physiologicalReaction>
</comment>
<comment type="subunit">
    <text evidence="4">Homodimer.</text>
</comment>
<dbReference type="AlphaFoldDB" id="A0A8S1PXJ1"/>
<dbReference type="Pfam" id="PF02770">
    <property type="entry name" value="Acyl-CoA_dh_M"/>
    <property type="match status" value="1"/>
</dbReference>
<evidence type="ECO:0000256" key="3">
    <source>
        <dbReference type="ARBA" id="ARBA00005005"/>
    </source>
</evidence>
<dbReference type="OMA" id="LHGGHFE"/>
<evidence type="ECO:0000313" key="22">
    <source>
        <dbReference type="EMBL" id="CAD8107977.1"/>
    </source>
</evidence>
<keyword evidence="8" id="KW-0472">Membrane</keyword>
<dbReference type="Proteomes" id="UP000688137">
    <property type="component" value="Unassembled WGS sequence"/>
</dbReference>
<comment type="catalytic activity">
    <reaction evidence="14">
        <text>tetracosanoyl-CoA + oxidized [electron-transfer flavoprotein] + H(+) = (2E)-tetracosenoyl-CoA + reduced [electron-transfer flavoprotein]</text>
        <dbReference type="Rhea" id="RHEA:47232"/>
        <dbReference type="Rhea" id="RHEA-COMP:10685"/>
        <dbReference type="Rhea" id="RHEA-COMP:10686"/>
        <dbReference type="ChEBI" id="CHEBI:15378"/>
        <dbReference type="ChEBI" id="CHEBI:57692"/>
        <dbReference type="ChEBI" id="CHEBI:58307"/>
        <dbReference type="ChEBI" id="CHEBI:65052"/>
        <dbReference type="ChEBI" id="CHEBI:74693"/>
    </reaction>
    <physiologicalReaction direction="left-to-right" evidence="14">
        <dbReference type="Rhea" id="RHEA:47233"/>
    </physiologicalReaction>
</comment>
<keyword evidence="7" id="KW-0443">Lipid metabolism</keyword>
<evidence type="ECO:0000256" key="2">
    <source>
        <dbReference type="ARBA" id="ARBA00004325"/>
    </source>
</evidence>
<dbReference type="InterPro" id="IPR050741">
    <property type="entry name" value="Acyl-CoA_dehydrogenase"/>
</dbReference>
<evidence type="ECO:0000259" key="18">
    <source>
        <dbReference type="Pfam" id="PF00441"/>
    </source>
</evidence>
<evidence type="ECO:0000256" key="13">
    <source>
        <dbReference type="ARBA" id="ARBA00048020"/>
    </source>
</evidence>
<keyword evidence="23" id="KW-1185">Reference proteome</keyword>
<dbReference type="InterPro" id="IPR006091">
    <property type="entry name" value="Acyl-CoA_Oxase/DH_mid-dom"/>
</dbReference>
<dbReference type="InterPro" id="IPR002575">
    <property type="entry name" value="Aminoglycoside_PTrfase"/>
</dbReference>
<comment type="catalytic activity">
    <reaction evidence="15">
        <text>tricosanoyl-CoA + oxidized [electron-transfer flavoprotein] + H(+) = (2E)-tricosenoyl-CoA + reduced [electron-transfer flavoprotein]</text>
        <dbReference type="Rhea" id="RHEA:48220"/>
        <dbReference type="Rhea" id="RHEA-COMP:10685"/>
        <dbReference type="Rhea" id="RHEA-COMP:10686"/>
        <dbReference type="ChEBI" id="CHEBI:15378"/>
        <dbReference type="ChEBI" id="CHEBI:57692"/>
        <dbReference type="ChEBI" id="CHEBI:58307"/>
        <dbReference type="ChEBI" id="CHEBI:90118"/>
        <dbReference type="ChEBI" id="CHEBI:90119"/>
    </reaction>
    <physiologicalReaction direction="left-to-right" evidence="15">
        <dbReference type="Rhea" id="RHEA:48221"/>
    </physiologicalReaction>
</comment>
<evidence type="ECO:0000256" key="6">
    <source>
        <dbReference type="ARBA" id="ARBA00023002"/>
    </source>
</evidence>
<comment type="catalytic activity">
    <reaction evidence="16">
        <text>hexacosanoyl-CoA + oxidized [electron-transfer flavoprotein] + H(+) = (2E)-hexacosenoyl-CoA + reduced [electron-transfer flavoprotein]</text>
        <dbReference type="Rhea" id="RHEA:48216"/>
        <dbReference type="Rhea" id="RHEA-COMP:10685"/>
        <dbReference type="Rhea" id="RHEA-COMP:10686"/>
        <dbReference type="ChEBI" id="CHEBI:15378"/>
        <dbReference type="ChEBI" id="CHEBI:57692"/>
        <dbReference type="ChEBI" id="CHEBI:58307"/>
        <dbReference type="ChEBI" id="CHEBI:64868"/>
        <dbReference type="ChEBI" id="CHEBI:74281"/>
    </reaction>
    <physiologicalReaction direction="left-to-right" evidence="16">
        <dbReference type="Rhea" id="RHEA:48217"/>
    </physiologicalReaction>
</comment>
<protein>
    <recommendedName>
        <fullName evidence="10">Acyl-CoA dehydrogenase family member 11</fullName>
    </recommendedName>
</protein>
<dbReference type="EMBL" id="CAJJDM010000138">
    <property type="protein sequence ID" value="CAD8107977.1"/>
    <property type="molecule type" value="Genomic_DNA"/>
</dbReference>
<dbReference type="InterPro" id="IPR009075">
    <property type="entry name" value="AcylCo_DH/oxidase_C"/>
</dbReference>
<dbReference type="GO" id="GO:0050660">
    <property type="term" value="F:flavin adenine dinucleotide binding"/>
    <property type="evidence" value="ECO:0007669"/>
    <property type="project" value="InterPro"/>
</dbReference>
<keyword evidence="5" id="KW-0285">Flavoprotein</keyword>
<evidence type="ECO:0000259" key="21">
    <source>
        <dbReference type="Pfam" id="PF02771"/>
    </source>
</evidence>
<evidence type="ECO:0000256" key="11">
    <source>
        <dbReference type="ARBA" id="ARBA00046026"/>
    </source>
</evidence>
<comment type="pathway">
    <text evidence="3">Lipid metabolism; fatty acid beta-oxidation.</text>
</comment>
<evidence type="ECO:0000256" key="1">
    <source>
        <dbReference type="ARBA" id="ARBA00004275"/>
    </source>
</evidence>
<comment type="catalytic activity">
    <reaction evidence="13">
        <text>docosanoyl-CoA + oxidized [electron-transfer flavoprotein] + H(+) = (2E)-docosenoyl-CoA + reduced [electron-transfer flavoprotein]</text>
        <dbReference type="Rhea" id="RHEA:47228"/>
        <dbReference type="Rhea" id="RHEA-COMP:10685"/>
        <dbReference type="Rhea" id="RHEA-COMP:10686"/>
        <dbReference type="ChEBI" id="CHEBI:15378"/>
        <dbReference type="ChEBI" id="CHEBI:57692"/>
        <dbReference type="ChEBI" id="CHEBI:58307"/>
        <dbReference type="ChEBI" id="CHEBI:65059"/>
        <dbReference type="ChEBI" id="CHEBI:74692"/>
    </reaction>
    <physiologicalReaction direction="left-to-right" evidence="13">
        <dbReference type="Rhea" id="RHEA:47229"/>
    </physiologicalReaction>
</comment>
<dbReference type="InterPro" id="IPR041726">
    <property type="entry name" value="ACAD10_11_N"/>
</dbReference>
<keyword evidence="6" id="KW-0560">Oxidoreductase</keyword>
<dbReference type="Pfam" id="PF02771">
    <property type="entry name" value="Acyl-CoA_dh_N"/>
    <property type="match status" value="1"/>
</dbReference>
<comment type="function">
    <text evidence="11">Acyl-CoA dehydrogenase, that exhibits maximal activity towards saturated C22-CoA. Probably participates in beta-oxydation and energy production but could also play a role in the metabolism of specific fatty acids to control fatty acids composition of cellular lipids in brain.</text>
</comment>
<evidence type="ECO:0000313" key="23">
    <source>
        <dbReference type="Proteomes" id="UP000688137"/>
    </source>
</evidence>
<comment type="catalytic activity">
    <reaction evidence="12">
        <text>a 2,3-saturated acyl-CoA + oxidized [electron-transfer flavoprotein] + H(+) = a (2E)-enoyl-CoA + reduced [electron-transfer flavoprotein]</text>
        <dbReference type="Rhea" id="RHEA:44704"/>
        <dbReference type="Rhea" id="RHEA-COMP:10685"/>
        <dbReference type="Rhea" id="RHEA-COMP:10686"/>
        <dbReference type="ChEBI" id="CHEBI:15378"/>
        <dbReference type="ChEBI" id="CHEBI:57692"/>
        <dbReference type="ChEBI" id="CHEBI:58307"/>
        <dbReference type="ChEBI" id="CHEBI:58856"/>
        <dbReference type="ChEBI" id="CHEBI:65111"/>
    </reaction>
    <physiologicalReaction direction="left-to-right" evidence="12">
        <dbReference type="Rhea" id="RHEA:44705"/>
    </physiologicalReaction>
</comment>
<evidence type="ECO:0000256" key="12">
    <source>
        <dbReference type="ARBA" id="ARBA00047443"/>
    </source>
</evidence>
<keyword evidence="9" id="KW-0576">Peroxisome</keyword>
<feature type="domain" description="Acyl-CoA oxidase/dehydrogenase middle" evidence="20">
    <location>
        <begin position="496"/>
        <end position="596"/>
    </location>
</feature>
<comment type="caution">
    <text evidence="22">The sequence shown here is derived from an EMBL/GenBank/DDBJ whole genome shotgun (WGS) entry which is preliminary data.</text>
</comment>
<dbReference type="GO" id="GO:0033539">
    <property type="term" value="P:fatty acid beta-oxidation using acyl-CoA dehydrogenase"/>
    <property type="evidence" value="ECO:0007669"/>
    <property type="project" value="TreeGrafter"/>
</dbReference>
<evidence type="ECO:0000256" key="10">
    <source>
        <dbReference type="ARBA" id="ARBA00040622"/>
    </source>
</evidence>
<dbReference type="CDD" id="cd05154">
    <property type="entry name" value="ACAD10_11_N-like"/>
    <property type="match status" value="1"/>
</dbReference>
<evidence type="ECO:0000256" key="15">
    <source>
        <dbReference type="ARBA" id="ARBA00048395"/>
    </source>
</evidence>
<dbReference type="GO" id="GO:0003995">
    <property type="term" value="F:acyl-CoA dehydrogenase activity"/>
    <property type="evidence" value="ECO:0007669"/>
    <property type="project" value="TreeGrafter"/>
</dbReference>
<evidence type="ECO:0000256" key="14">
    <source>
        <dbReference type="ARBA" id="ARBA00048086"/>
    </source>
</evidence>